<dbReference type="PROSITE" id="PS52019">
    <property type="entry name" value="PKS_MFAS_DH"/>
    <property type="match status" value="1"/>
</dbReference>
<evidence type="ECO:0000256" key="8">
    <source>
        <dbReference type="PROSITE-ProRule" id="PRU01363"/>
    </source>
</evidence>
<keyword evidence="7" id="KW-0012">Acyltransferase</keyword>
<dbReference type="SUPFAM" id="SSF50129">
    <property type="entry name" value="GroES-like"/>
    <property type="match status" value="1"/>
</dbReference>
<dbReference type="InterPro" id="IPR020841">
    <property type="entry name" value="PKS_Beta-ketoAc_synthase_dom"/>
</dbReference>
<dbReference type="InterPro" id="IPR013149">
    <property type="entry name" value="ADH-like_C"/>
</dbReference>
<dbReference type="CDD" id="cd02440">
    <property type="entry name" value="AdoMet_MTases"/>
    <property type="match status" value="1"/>
</dbReference>
<dbReference type="GO" id="GO:0004312">
    <property type="term" value="F:fatty acid synthase activity"/>
    <property type="evidence" value="ECO:0007669"/>
    <property type="project" value="TreeGrafter"/>
</dbReference>
<feature type="domain" description="Ketosynthase family 3 (KS3)" evidence="10">
    <location>
        <begin position="20"/>
        <end position="460"/>
    </location>
</feature>
<keyword evidence="1" id="KW-0596">Phosphopantetheine</keyword>
<dbReference type="Gene3D" id="3.40.366.10">
    <property type="entry name" value="Malonyl-Coenzyme A Acyl Carrier Protein, domain 2"/>
    <property type="match status" value="1"/>
</dbReference>
<dbReference type="SMART" id="SM00827">
    <property type="entry name" value="PKS_AT"/>
    <property type="match status" value="1"/>
</dbReference>
<keyword evidence="5" id="KW-0560">Oxidoreductase</keyword>
<dbReference type="GO" id="GO:1901336">
    <property type="term" value="P:lactone biosynthetic process"/>
    <property type="evidence" value="ECO:0007669"/>
    <property type="project" value="UniProtKB-ARBA"/>
</dbReference>
<dbReference type="InterPro" id="IPR011032">
    <property type="entry name" value="GroES-like_sf"/>
</dbReference>
<dbReference type="InterPro" id="IPR014030">
    <property type="entry name" value="Ketoacyl_synth_N"/>
</dbReference>
<evidence type="ECO:0000256" key="1">
    <source>
        <dbReference type="ARBA" id="ARBA00022450"/>
    </source>
</evidence>
<dbReference type="Pfam" id="PF21089">
    <property type="entry name" value="PKS_DH_N"/>
    <property type="match status" value="1"/>
</dbReference>
<evidence type="ECO:0000259" key="9">
    <source>
        <dbReference type="PROSITE" id="PS50075"/>
    </source>
</evidence>
<dbReference type="PANTHER" id="PTHR43775">
    <property type="entry name" value="FATTY ACID SYNTHASE"/>
    <property type="match status" value="1"/>
</dbReference>
<dbReference type="Pfam" id="PF00550">
    <property type="entry name" value="PP-binding"/>
    <property type="match status" value="1"/>
</dbReference>
<dbReference type="InterPro" id="IPR013968">
    <property type="entry name" value="PKS_KR"/>
</dbReference>
<dbReference type="PANTHER" id="PTHR43775:SF29">
    <property type="entry name" value="ASPERFURANONE POLYKETIDE SYNTHASE AFOG-RELATED"/>
    <property type="match status" value="1"/>
</dbReference>
<dbReference type="InterPro" id="IPR018201">
    <property type="entry name" value="Ketoacyl_synth_AS"/>
</dbReference>
<evidence type="ECO:0000259" key="10">
    <source>
        <dbReference type="PROSITE" id="PS52004"/>
    </source>
</evidence>
<feature type="region of interest" description="N-terminal hotdog fold" evidence="8">
    <location>
        <begin position="1028"/>
        <end position="1160"/>
    </location>
</feature>
<gene>
    <name evidence="12" type="ORF">N7450_004208</name>
</gene>
<dbReference type="Gene3D" id="3.40.50.720">
    <property type="entry name" value="NAD(P)-binding Rossmann-like Domain"/>
    <property type="match status" value="2"/>
</dbReference>
<evidence type="ECO:0000256" key="2">
    <source>
        <dbReference type="ARBA" id="ARBA00022553"/>
    </source>
</evidence>
<feature type="active site" description="Proton acceptor; for dehydratase activity" evidence="8">
    <location>
        <position position="1060"/>
    </location>
</feature>
<dbReference type="GO" id="GO:0006633">
    <property type="term" value="P:fatty acid biosynthetic process"/>
    <property type="evidence" value="ECO:0007669"/>
    <property type="project" value="InterPro"/>
</dbReference>
<keyword evidence="2" id="KW-0597">Phosphoprotein</keyword>
<dbReference type="Pfam" id="PF14765">
    <property type="entry name" value="PS-DH"/>
    <property type="match status" value="1"/>
</dbReference>
<protein>
    <recommendedName>
        <fullName evidence="14">Carrier domain-containing protein</fullName>
    </recommendedName>
</protein>
<feature type="domain" description="PKS/mFAS DH" evidence="11">
    <location>
        <begin position="1028"/>
        <end position="1348"/>
    </location>
</feature>
<dbReference type="Gene3D" id="3.90.180.10">
    <property type="entry name" value="Medium-chain alcohol dehydrogenases, catalytic domain"/>
    <property type="match status" value="1"/>
</dbReference>
<dbReference type="InterPro" id="IPR050091">
    <property type="entry name" value="PKS_NRPS_Biosynth_Enz"/>
</dbReference>
<evidence type="ECO:0000313" key="13">
    <source>
        <dbReference type="Proteomes" id="UP001216150"/>
    </source>
</evidence>
<accession>A0AAD6GT52</accession>
<dbReference type="InterPro" id="IPR016036">
    <property type="entry name" value="Malonyl_transacylase_ACP-bd"/>
</dbReference>
<evidence type="ECO:0000259" key="11">
    <source>
        <dbReference type="PROSITE" id="PS52019"/>
    </source>
</evidence>
<evidence type="ECO:0000256" key="7">
    <source>
        <dbReference type="ARBA" id="ARBA00023315"/>
    </source>
</evidence>
<dbReference type="SUPFAM" id="SSF51735">
    <property type="entry name" value="NAD(P)-binding Rossmann-fold domains"/>
    <property type="match status" value="2"/>
</dbReference>
<dbReference type="EMBL" id="JAQJAC010000003">
    <property type="protein sequence ID" value="KAJ5590236.1"/>
    <property type="molecule type" value="Genomic_DNA"/>
</dbReference>
<dbReference type="Pfam" id="PF00107">
    <property type="entry name" value="ADH_zinc_N"/>
    <property type="match status" value="1"/>
</dbReference>
<dbReference type="Gene3D" id="3.40.50.150">
    <property type="entry name" value="Vaccinia Virus protein VP39"/>
    <property type="match status" value="1"/>
</dbReference>
<dbReference type="InterPro" id="IPR020807">
    <property type="entry name" value="PKS_DH"/>
</dbReference>
<evidence type="ECO:0000313" key="12">
    <source>
        <dbReference type="EMBL" id="KAJ5590236.1"/>
    </source>
</evidence>
<keyword evidence="13" id="KW-1185">Reference proteome</keyword>
<dbReference type="SUPFAM" id="SSF47336">
    <property type="entry name" value="ACP-like"/>
    <property type="match status" value="1"/>
</dbReference>
<dbReference type="InterPro" id="IPR049552">
    <property type="entry name" value="PKS_DH_N"/>
</dbReference>
<feature type="region of interest" description="C-terminal hotdog fold" evidence="8">
    <location>
        <begin position="1189"/>
        <end position="1348"/>
    </location>
</feature>
<dbReference type="PROSITE" id="PS50075">
    <property type="entry name" value="CARRIER"/>
    <property type="match status" value="1"/>
</dbReference>
<evidence type="ECO:0000256" key="5">
    <source>
        <dbReference type="ARBA" id="ARBA00023002"/>
    </source>
</evidence>
<dbReference type="GO" id="GO:0030639">
    <property type="term" value="P:polyketide biosynthetic process"/>
    <property type="evidence" value="ECO:0007669"/>
    <property type="project" value="UniProtKB-ARBA"/>
</dbReference>
<organism evidence="12 13">
    <name type="scientific">Penicillium hetheringtonii</name>
    <dbReference type="NCBI Taxonomy" id="911720"/>
    <lineage>
        <taxon>Eukaryota</taxon>
        <taxon>Fungi</taxon>
        <taxon>Dikarya</taxon>
        <taxon>Ascomycota</taxon>
        <taxon>Pezizomycotina</taxon>
        <taxon>Eurotiomycetes</taxon>
        <taxon>Eurotiomycetidae</taxon>
        <taxon>Eurotiales</taxon>
        <taxon>Aspergillaceae</taxon>
        <taxon>Penicillium</taxon>
    </lineage>
</organism>
<dbReference type="CDD" id="cd00833">
    <property type="entry name" value="PKS"/>
    <property type="match status" value="1"/>
</dbReference>
<dbReference type="SMART" id="SM00826">
    <property type="entry name" value="PKS_DH"/>
    <property type="match status" value="1"/>
</dbReference>
<dbReference type="GO" id="GO:0016491">
    <property type="term" value="F:oxidoreductase activity"/>
    <property type="evidence" value="ECO:0007669"/>
    <property type="project" value="UniProtKB-KW"/>
</dbReference>
<dbReference type="SUPFAM" id="SSF53901">
    <property type="entry name" value="Thiolase-like"/>
    <property type="match status" value="1"/>
</dbReference>
<dbReference type="InterPro" id="IPR001227">
    <property type="entry name" value="Ac_transferase_dom_sf"/>
</dbReference>
<evidence type="ECO:0000256" key="6">
    <source>
        <dbReference type="ARBA" id="ARBA00023268"/>
    </source>
</evidence>
<feature type="active site" description="Proton donor; for dehydratase activity" evidence="8">
    <location>
        <position position="1257"/>
    </location>
</feature>
<dbReference type="SMART" id="SM00829">
    <property type="entry name" value="PKS_ER"/>
    <property type="match status" value="1"/>
</dbReference>
<dbReference type="InterPro" id="IPR016035">
    <property type="entry name" value="Acyl_Trfase/lysoPLipase"/>
</dbReference>
<evidence type="ECO:0000256" key="3">
    <source>
        <dbReference type="ARBA" id="ARBA00022679"/>
    </source>
</evidence>
<dbReference type="PROSITE" id="PS52004">
    <property type="entry name" value="KS3_2"/>
    <property type="match status" value="1"/>
</dbReference>
<dbReference type="SUPFAM" id="SSF55048">
    <property type="entry name" value="Probable ACP-binding domain of malonyl-CoA ACP transacylase"/>
    <property type="match status" value="1"/>
</dbReference>
<dbReference type="InterPro" id="IPR049551">
    <property type="entry name" value="PKS_DH_C"/>
</dbReference>
<name>A0AAD6GT52_9EURO</name>
<dbReference type="SMART" id="SM00825">
    <property type="entry name" value="PKS_KS"/>
    <property type="match status" value="1"/>
</dbReference>
<dbReference type="Pfam" id="PF08242">
    <property type="entry name" value="Methyltransf_12"/>
    <property type="match status" value="1"/>
</dbReference>
<dbReference type="SUPFAM" id="SSF53335">
    <property type="entry name" value="S-adenosyl-L-methionine-dependent methyltransferases"/>
    <property type="match status" value="1"/>
</dbReference>
<dbReference type="InterPro" id="IPR020806">
    <property type="entry name" value="PKS_PP-bd"/>
</dbReference>
<dbReference type="InterPro" id="IPR057326">
    <property type="entry name" value="KR_dom"/>
</dbReference>
<dbReference type="InterPro" id="IPR014031">
    <property type="entry name" value="Ketoacyl_synth_C"/>
</dbReference>
<dbReference type="Proteomes" id="UP001216150">
    <property type="component" value="Unassembled WGS sequence"/>
</dbReference>
<dbReference type="GO" id="GO:0031177">
    <property type="term" value="F:phosphopantetheine binding"/>
    <property type="evidence" value="ECO:0007669"/>
    <property type="project" value="InterPro"/>
</dbReference>
<dbReference type="InterPro" id="IPR036291">
    <property type="entry name" value="NAD(P)-bd_dom_sf"/>
</dbReference>
<comment type="caution">
    <text evidence="12">The sequence shown here is derived from an EMBL/GenBank/DDBJ whole genome shotgun (WGS) entry which is preliminary data.</text>
</comment>
<dbReference type="Pfam" id="PF00109">
    <property type="entry name" value="ketoacyl-synt"/>
    <property type="match status" value="1"/>
</dbReference>
<dbReference type="SMART" id="SM00823">
    <property type="entry name" value="PKS_PP"/>
    <property type="match status" value="1"/>
</dbReference>
<dbReference type="InterPro" id="IPR013217">
    <property type="entry name" value="Methyltransf_12"/>
</dbReference>
<dbReference type="GO" id="GO:0004315">
    <property type="term" value="F:3-oxoacyl-[acyl-carrier-protein] synthase activity"/>
    <property type="evidence" value="ECO:0007669"/>
    <property type="project" value="InterPro"/>
</dbReference>
<dbReference type="InterPro" id="IPR016039">
    <property type="entry name" value="Thiolase-like"/>
</dbReference>
<dbReference type="InterPro" id="IPR042104">
    <property type="entry name" value="PKS_dehydratase_sf"/>
</dbReference>
<dbReference type="InterPro" id="IPR029063">
    <property type="entry name" value="SAM-dependent_MTases_sf"/>
</dbReference>
<keyword evidence="3" id="KW-0808">Transferase</keyword>
<reference evidence="12 13" key="1">
    <citation type="journal article" date="2023" name="IMA Fungus">
        <title>Comparative genomic study of the Penicillium genus elucidates a diverse pangenome and 15 lateral gene transfer events.</title>
        <authorList>
            <person name="Petersen C."/>
            <person name="Sorensen T."/>
            <person name="Nielsen M.R."/>
            <person name="Sondergaard T.E."/>
            <person name="Sorensen J.L."/>
            <person name="Fitzpatrick D.A."/>
            <person name="Frisvad J.C."/>
            <person name="Nielsen K.L."/>
        </authorList>
    </citation>
    <scope>NUCLEOTIDE SEQUENCE [LARGE SCALE GENOMIC DNA]</scope>
    <source>
        <strain evidence="12 13">IBT 29057</strain>
    </source>
</reference>
<dbReference type="PROSITE" id="PS00606">
    <property type="entry name" value="KS3_1"/>
    <property type="match status" value="1"/>
</dbReference>
<dbReference type="InterPro" id="IPR049900">
    <property type="entry name" value="PKS_mFAS_DH"/>
</dbReference>
<dbReference type="Pfam" id="PF02801">
    <property type="entry name" value="Ketoacyl-synt_C"/>
    <property type="match status" value="1"/>
</dbReference>
<keyword evidence="4" id="KW-0521">NADP</keyword>
<evidence type="ECO:0000256" key="4">
    <source>
        <dbReference type="ARBA" id="ARBA00022857"/>
    </source>
</evidence>
<sequence length="2633" mass="291654">MRSLQEEPCDGFNEAGSDTTEPIAVIGLAAHFAKDAHSVEGLWEVLLQSRSTWSPVPKERFDSDAFYHPDPEHGGTDTPNNLVFLSCTVLDVSSTSKGDISSLEDPVYFDSSFFSMTKNEVLTMDPQQRLVMENVYHAIENAGVPLARAIGSNTSVYVSGFNHDYLGILNSDPETTVKYKPTGISNSIISNRVSWFFDFKGPSMTIDTACSSSLVALHLAVQSLRSRESTMSVVSGVNILENPIETVGFSHHGLLGHQGRSFSFDSRAEGYARGEGAGTVILKPLKDAVRDGDIIRAIIRETGVNQDGRTPGITVPSGEAQKSLIRQVYHRADLDMRHTRYIEAHGTGTRTGDPIEVKALAKAFDCSRDEPLLIGSVKSSLGHTEGSSGVASLIKCILILESGIIPATHDLQTVNPEILAKEWNIDFPSQAMPWPTLGLRRLSVNSFGIGGTNAHCVLDDAYNYLTSHRIMAFHNTSRAGESDSKTKNSLLTLSQEDGDFVFCGLDNTYDSDEGTSEVEFSETPATQSIATTPLLKPVQILEKPSEQPHIFILTAFDRDGVKRNASSYARYVKRKSLPHWNNSDLLQDLSLTLSQRRSIFPWKSFVMANTPKELHWNLSEGNFTKPIRAEVAPNICFVFTGQGAQYSAMGKSLLVYPVFRKSMEEASEYLQRLGSPWSLLEEQLYEGPKSRIDMPEIAQPLCTVLQIALIELLASWKLYPTRVIGHSSGEIAAAYCAGKISRESAWKVAYLRGRLSSNGQSTNGRMMAVGLTTSQLKPYIQTIQSSLQGELKIACYNSPTNNTVAGDAALIDALEVALQNDGVLARKVKVQMAYHSSHMERFADEYLRLMGCLNNGQRLSLPHQVHMFSTLTGKEVADDSLSSQYWVDNMISSVRFSDGLNMMVSSIGTGAGETSSLSYVVEIGPHSTLQSAIKETLSMDIAQGKIKYQAVMSRSDPTLNPLLSTVGFLAASGCEVNIHNINTASSETQKRPARTLVDLPSYSFNHFERIIYESRLSKNLRFRKFPRHDLFGAPVPDWDSDMPRWRHFVRLEENPWIEHHMITGNYVYPGVGYLVMAVEASRQLAGEKPIAGFQLRQVSIPKALVVPDNKQGIEVCISMTTESSSELKVWRRFQISSYNETSEDWTKHCTGLICVNEKVTFDFVGILDESYVEAEKLRQEFKNVDVVCDTCIDFSKTYDDLGKSGLNFGTLFRNLHDVKVTSHRLGRMAGMVTVPNIAEAMPKQYAHSHLIHPATMDSMIHMIIAAVLDFTGQSSLEKIRLPTSIQDMWVSADLVSTPGHRFEGYASVQRLGFEKFEGHIRLFDSVSQNHCISMKNIELTPLETGVTDPRERKISTRIVWNPDVNFLDSETACVINSTDDRDLLRTKRLQMASTILVIEALAELEGFDVTDLQLHHRRFYDWMLHVQRELAGDRIIHMSLLEFQECIRDESSRKAIFEEVEKCNAEGALVILMGRNIAAIMRQEVDPLQLMFGQEDLMEEVYKSGIQLYNLPHHLRSHMSLLRHQHSQLRILEIGGGTGSVTHEILNILSPQDGTLGGSIASYTFTDISSGFFEKAKGKFHFWKDIMEFQTFDLEKDPAAQGFNVGTYDLIIAGNVIHVSSNLVTALGRIRTLLRPGGQLIMQEGIRQDFLWYPLAFGSLPGWWFGSEDIRQLSPYIPVSAWDSMLMEAGFSGVDIEYPSNKNEDLSWQSIMISTALREREEKPENVYIISSGVVESLKIAESIAHILEDTDTSRATILSATDLSTINLQGSTVCISLLGFENKTLDLIEEIEYLTLKNLLMKCQKLLWVTPDSAELPSTGISTGLLRSIRSERDSDGSNLVTLSISDFLTIAAEDVALWTCAIAKHQFYDQDNKDRHAEYLLRDNIIHIARLREFDNSDNFLASRSTVPSTEMTRISNLQHPVRLGTFRADTGDPRWVRDLQHKNALSETQVQIETHAVGLVPGFGGSQMPTEAAGIVTAVGSAVKELIPGDNVVFLISGSDDGFFQTCTRVEQAFVVKLDLDIPLEIAASLPAAFLAVSYGLGYTARLSSTDTVLIHDGSGTLGQIAIQYAKVHGAKFYATVSSASESQFLNEAYGIPQGDIFSNNDLSFCKGIMRCTNGAGVDVIFNTLKGERQRESLSCLSAFGQFVNASGEVFQPHSMSAPSSVLQGTSIFNIDIDLLIRHRPSIVRERVEEAFILYVQGKLKQVVPLNAQRFSQIQSGMMSPSNRRGHGKTVFIRDPSDLIPVVPESLPPLQFDHTAAYVLAGGLGGLGRSIARWMATRGAKNLIFLSRSNVISEAATRMISDLDDMGCMAHVINCDIADRLQLEEVFRDCDRNLPPIKGCIQCSMVLQDGTFEGMSFEAWNAAIRPKVQGSCNLHNILPSDLNFFVMLSSVAGIFGNRGQANYAAGNTFQDALAAFRTARGMKASVIDLGSVSSVGWVAENRQRMTIAGDTLFGFLHESDLHNAIEFMIDPRHDRRRYNDSSSESQLILGLPTAELCHQHNLALPPYLEFSLFKHQRTTAATSQHDTEEQKIVSVSTLLAATTMFNEAVAVVSDGIVEKLSALLAIPVADIDRQRFGFGFIDSLVAMEFRFWIKKELGAEVSVLDVMGAQNIQALSEKIVENRKRG</sequence>
<dbReference type="CDD" id="cd05274">
    <property type="entry name" value="KR_FAS_SDR_x"/>
    <property type="match status" value="1"/>
</dbReference>
<proteinExistence type="predicted"/>
<dbReference type="Pfam" id="PF08659">
    <property type="entry name" value="KR"/>
    <property type="match status" value="1"/>
</dbReference>
<keyword evidence="6" id="KW-0511">Multifunctional enzyme</keyword>
<dbReference type="InterPro" id="IPR009081">
    <property type="entry name" value="PP-bd_ACP"/>
</dbReference>
<dbReference type="SUPFAM" id="SSF52151">
    <property type="entry name" value="FabD/lysophospholipase-like"/>
    <property type="match status" value="1"/>
</dbReference>
<evidence type="ECO:0008006" key="14">
    <source>
        <dbReference type="Google" id="ProtNLM"/>
    </source>
</evidence>
<dbReference type="Pfam" id="PF00698">
    <property type="entry name" value="Acyl_transf_1"/>
    <property type="match status" value="1"/>
</dbReference>
<dbReference type="CDD" id="cd05195">
    <property type="entry name" value="enoyl_red"/>
    <property type="match status" value="1"/>
</dbReference>
<dbReference type="InterPro" id="IPR020843">
    <property type="entry name" value="ER"/>
</dbReference>
<feature type="domain" description="Carrier" evidence="9">
    <location>
        <begin position="2554"/>
        <end position="2630"/>
    </location>
</feature>
<dbReference type="SMART" id="SM00822">
    <property type="entry name" value="PKS_KR"/>
    <property type="match status" value="1"/>
</dbReference>
<dbReference type="InterPro" id="IPR014043">
    <property type="entry name" value="Acyl_transferase_dom"/>
</dbReference>
<dbReference type="Gene3D" id="3.10.129.110">
    <property type="entry name" value="Polyketide synthase dehydratase"/>
    <property type="match status" value="1"/>
</dbReference>
<dbReference type="InterPro" id="IPR036736">
    <property type="entry name" value="ACP-like_sf"/>
</dbReference>
<dbReference type="Gene3D" id="3.40.47.10">
    <property type="match status" value="1"/>
</dbReference>